<protein>
    <recommendedName>
        <fullName evidence="2">Splicing factor Cactin</fullName>
    </recommendedName>
</protein>
<dbReference type="FunCoup" id="A0A316W663">
    <property type="interactions" value="589"/>
</dbReference>
<sequence length="617" mass="71741">MAAEALMYSAEDNPFNDADLSSKFKWRKKEDKEKKQGMSRAEAEARDAERRREAMAKIARLNQKRAEREREQQEREEEEARMARLAESAAMSEWVAKEDDFHLQQSRKRAAIRVREGRAKPIDLLAINLKWADPKVLRDKDSRDRDEGDDEEDDEAGLEIDLEEPYLIFENLSLDEVEELHQDIQMYLTLEKNEQHLDFWKAMVIVCDDKLDELRMIEDGANPQQRSLDPAVRSEMDTMLGNKTHEQLVGLQDQVRSKLKSGESIDVEYWEGLLKQIVVWRAKARLRDQHENVLANRIAYLRKRQRLEAERMQEELRAQMQDGEDDTSGQSEAQPLPTGADADEDQAAEAQAAAAEAELLRIQTEWDETMEPGFIDRNSLPYADRQVAVVDPDEDRVNLLEARRKVLGARFVPRNSGPRHARGEGEDTDASMWKQEASKPMDVEEEAFNNAEELVGKSYQWEDKYRPRKPRYFNRVHTGFEWSRYNQTHYDSVENPPPKVVQGYKFNIFYPDLIDKSKAPTYRIRKDPNDPDTAIIIFVAGPPYEDIAFRIVNKPWNLAHRRGFRASFDRGIMQLYCKYCAFAERPNKLARPRHVLELTRHLSHPNSLVSAQLLSQV</sequence>
<dbReference type="SMART" id="SM01050">
    <property type="entry name" value="CactinC_cactus"/>
    <property type="match status" value="1"/>
</dbReference>
<evidence type="ECO:0000259" key="5">
    <source>
        <dbReference type="Pfam" id="PF10312"/>
    </source>
</evidence>
<dbReference type="EMBL" id="KZ819355">
    <property type="protein sequence ID" value="PWN45450.1"/>
    <property type="molecule type" value="Genomic_DNA"/>
</dbReference>
<dbReference type="GO" id="GO:0045292">
    <property type="term" value="P:mRNA cis splicing, via spliceosome"/>
    <property type="evidence" value="ECO:0007669"/>
    <property type="project" value="TreeGrafter"/>
</dbReference>
<evidence type="ECO:0000313" key="7">
    <source>
        <dbReference type="Proteomes" id="UP000245783"/>
    </source>
</evidence>
<dbReference type="Pfam" id="PF10312">
    <property type="entry name" value="Cactin_mid"/>
    <property type="match status" value="1"/>
</dbReference>
<feature type="compositionally biased region" description="Acidic residues" evidence="3">
    <location>
        <begin position="147"/>
        <end position="157"/>
    </location>
</feature>
<evidence type="ECO:0000256" key="1">
    <source>
        <dbReference type="ARBA" id="ARBA00006895"/>
    </source>
</evidence>
<accession>A0A316W663</accession>
<feature type="domain" description="Splicing factor cactin central" evidence="5">
    <location>
        <begin position="84"/>
        <end position="290"/>
    </location>
</feature>
<evidence type="ECO:0000313" key="6">
    <source>
        <dbReference type="EMBL" id="PWN45450.1"/>
    </source>
</evidence>
<dbReference type="GeneID" id="37034029"/>
<dbReference type="GO" id="GO:0005681">
    <property type="term" value="C:spliceosomal complex"/>
    <property type="evidence" value="ECO:0007669"/>
    <property type="project" value="TreeGrafter"/>
</dbReference>
<dbReference type="RefSeq" id="XP_025372610.1">
    <property type="nucleotide sequence ID" value="XM_025512159.1"/>
</dbReference>
<evidence type="ECO:0000256" key="3">
    <source>
        <dbReference type="SAM" id="MobiDB-lite"/>
    </source>
</evidence>
<dbReference type="GO" id="GO:0005737">
    <property type="term" value="C:cytoplasm"/>
    <property type="evidence" value="ECO:0007669"/>
    <property type="project" value="TreeGrafter"/>
</dbReference>
<dbReference type="InParanoid" id="A0A316W663"/>
<dbReference type="InterPro" id="IPR018816">
    <property type="entry name" value="Cactin_central"/>
</dbReference>
<reference evidence="6 7" key="1">
    <citation type="journal article" date="2018" name="Mol. Biol. Evol.">
        <title>Broad Genomic Sampling Reveals a Smut Pathogenic Ancestry of the Fungal Clade Ustilaginomycotina.</title>
        <authorList>
            <person name="Kijpornyongpan T."/>
            <person name="Mondo S.J."/>
            <person name="Barry K."/>
            <person name="Sandor L."/>
            <person name="Lee J."/>
            <person name="Lipzen A."/>
            <person name="Pangilinan J."/>
            <person name="LaButti K."/>
            <person name="Hainaut M."/>
            <person name="Henrissat B."/>
            <person name="Grigoriev I.V."/>
            <person name="Spatafora J.W."/>
            <person name="Aime M.C."/>
        </authorList>
    </citation>
    <scope>NUCLEOTIDE SEQUENCE [LARGE SCALE GENOMIC DNA]</scope>
    <source>
        <strain evidence="6 7">MCA 4658</strain>
    </source>
</reference>
<dbReference type="Proteomes" id="UP000245783">
    <property type="component" value="Unassembled WGS sequence"/>
</dbReference>
<dbReference type="STRING" id="1522189.A0A316W663"/>
<dbReference type="InterPro" id="IPR019134">
    <property type="entry name" value="Cactin_C"/>
</dbReference>
<comment type="similarity">
    <text evidence="1">Belongs to the CACTIN family.</text>
</comment>
<evidence type="ECO:0000256" key="2">
    <source>
        <dbReference type="ARBA" id="ARBA00034534"/>
    </source>
</evidence>
<dbReference type="OrthoDB" id="265955at2759"/>
<feature type="compositionally biased region" description="Basic and acidic residues" evidence="3">
    <location>
        <begin position="64"/>
        <end position="84"/>
    </location>
</feature>
<dbReference type="PANTHER" id="PTHR21737">
    <property type="entry name" value="POLYGLUTAMINE BINDING PROTEIN 1/MARVEL MEMBRANE-ASSOCIATING DOMAIN CONTAINING 3"/>
    <property type="match status" value="1"/>
</dbReference>
<dbReference type="PANTHER" id="PTHR21737:SF4">
    <property type="entry name" value="SPLICING FACTOR CACTIN"/>
    <property type="match status" value="1"/>
</dbReference>
<evidence type="ECO:0000259" key="4">
    <source>
        <dbReference type="Pfam" id="PF09732"/>
    </source>
</evidence>
<organism evidence="6 7">
    <name type="scientific">Ceraceosorus guamensis</name>
    <dbReference type="NCBI Taxonomy" id="1522189"/>
    <lineage>
        <taxon>Eukaryota</taxon>
        <taxon>Fungi</taxon>
        <taxon>Dikarya</taxon>
        <taxon>Basidiomycota</taxon>
        <taxon>Ustilaginomycotina</taxon>
        <taxon>Exobasidiomycetes</taxon>
        <taxon>Ceraceosorales</taxon>
        <taxon>Ceraceosoraceae</taxon>
        <taxon>Ceraceosorus</taxon>
    </lineage>
</organism>
<dbReference type="AlphaFoldDB" id="A0A316W663"/>
<feature type="domain" description="Splicing factor Cactin C-terminal" evidence="4">
    <location>
        <begin position="461"/>
        <end position="579"/>
    </location>
</feature>
<gene>
    <name evidence="6" type="ORF">IE81DRAFT_297521</name>
</gene>
<feature type="non-terminal residue" evidence="6">
    <location>
        <position position="617"/>
    </location>
</feature>
<name>A0A316W663_9BASI</name>
<dbReference type="Pfam" id="PF09732">
    <property type="entry name" value="CactinC_cactus"/>
    <property type="match status" value="1"/>
</dbReference>
<keyword evidence="7" id="KW-1185">Reference proteome</keyword>
<feature type="region of interest" description="Disordered" evidence="3">
    <location>
        <begin position="316"/>
        <end position="355"/>
    </location>
</feature>
<feature type="compositionally biased region" description="Basic and acidic residues" evidence="3">
    <location>
        <begin position="28"/>
        <end position="55"/>
    </location>
</feature>
<feature type="region of interest" description="Disordered" evidence="3">
    <location>
        <begin position="138"/>
        <end position="157"/>
    </location>
</feature>
<proteinExistence type="inferred from homology"/>
<feature type="region of interest" description="Disordered" evidence="3">
    <location>
        <begin position="1"/>
        <end position="84"/>
    </location>
</feature>